<dbReference type="KEGG" id="tped:TPE_2800"/>
<evidence type="ECO:0008006" key="4">
    <source>
        <dbReference type="Google" id="ProtNLM"/>
    </source>
</evidence>
<protein>
    <recommendedName>
        <fullName evidence="4">Outer membrane protein beta-barrel domain-containing protein</fullName>
    </recommendedName>
</protein>
<dbReference type="EMBL" id="CP004120">
    <property type="protein sequence ID" value="AGT45272.1"/>
    <property type="molecule type" value="Genomic_DNA"/>
</dbReference>
<name>S5ZRD7_9SPIR</name>
<feature type="signal peptide" evidence="1">
    <location>
        <begin position="1"/>
        <end position="27"/>
    </location>
</feature>
<gene>
    <name evidence="2" type="ORF">TPE_2800</name>
</gene>
<reference evidence="2 3" key="1">
    <citation type="journal article" date="2013" name="PLoS ONE">
        <title>Genome-Wide Relatedness of Treponema pedis, from Gingiva and Necrotic Skin Lesions of Pigs, with the Human Oral Pathogen Treponema denticola.</title>
        <authorList>
            <person name="Svartstrom O."/>
            <person name="Mushtaq M."/>
            <person name="Pringle M."/>
            <person name="Segerman B."/>
        </authorList>
    </citation>
    <scope>NUCLEOTIDE SEQUENCE [LARGE SCALE GENOMIC DNA]</scope>
    <source>
        <strain evidence="2">T A4</strain>
    </source>
</reference>
<sequence length="186" mass="21045">MYIGGKMKKTICILICISVIFVQEMFADNEAGTNKIGVYAGYPFGISFSHNFTKKDQLDIQAAPNMRFIIKNNDSYFHFGGDFYIGYLRSVAEPVIRGAVCPFEIGAGIGLFPGVEQTYPDKSKNFAFYVGTFFDLRWEVFFTNVPKFSLFLDFAPGVYFNPTAFRYNRHLAVFAARGGIGLRYVF</sequence>
<evidence type="ECO:0000313" key="3">
    <source>
        <dbReference type="Proteomes" id="UP000015620"/>
    </source>
</evidence>
<organism evidence="2 3">
    <name type="scientific">Treponema pedis str. T A4</name>
    <dbReference type="NCBI Taxonomy" id="1291379"/>
    <lineage>
        <taxon>Bacteria</taxon>
        <taxon>Pseudomonadati</taxon>
        <taxon>Spirochaetota</taxon>
        <taxon>Spirochaetia</taxon>
        <taxon>Spirochaetales</taxon>
        <taxon>Treponemataceae</taxon>
        <taxon>Treponema</taxon>
    </lineage>
</organism>
<keyword evidence="3" id="KW-1185">Reference proteome</keyword>
<dbReference type="STRING" id="1291379.TPE_2800"/>
<dbReference type="AlphaFoldDB" id="S5ZRD7"/>
<evidence type="ECO:0000313" key="2">
    <source>
        <dbReference type="EMBL" id="AGT45272.1"/>
    </source>
</evidence>
<dbReference type="HOGENOM" id="CLU_1377587_0_0_12"/>
<dbReference type="Proteomes" id="UP000015620">
    <property type="component" value="Chromosome"/>
</dbReference>
<evidence type="ECO:0000256" key="1">
    <source>
        <dbReference type="SAM" id="SignalP"/>
    </source>
</evidence>
<feature type="chain" id="PRO_5004535553" description="Outer membrane protein beta-barrel domain-containing protein" evidence="1">
    <location>
        <begin position="28"/>
        <end position="186"/>
    </location>
</feature>
<keyword evidence="1" id="KW-0732">Signal</keyword>
<dbReference type="PATRIC" id="fig|1291379.3.peg.2772"/>
<accession>S5ZRD7</accession>
<proteinExistence type="predicted"/>